<dbReference type="EMBL" id="CAAE01014709">
    <property type="protein sequence ID" value="CAG03166.1"/>
    <property type="molecule type" value="Genomic_DNA"/>
</dbReference>
<evidence type="ECO:0000259" key="13">
    <source>
        <dbReference type="Pfam" id="PF02931"/>
    </source>
</evidence>
<keyword evidence="6" id="KW-0472">Membrane</keyword>
<evidence type="ECO:0000256" key="10">
    <source>
        <dbReference type="ARBA" id="ARBA00034099"/>
    </source>
</evidence>
<feature type="region of interest" description="Disordered" evidence="12">
    <location>
        <begin position="157"/>
        <end position="177"/>
    </location>
</feature>
<keyword evidence="2" id="KW-1003">Cell membrane</keyword>
<dbReference type="PROSITE" id="PS00236">
    <property type="entry name" value="NEUROTR_ION_CHANNEL"/>
    <property type="match status" value="1"/>
</dbReference>
<dbReference type="AlphaFoldDB" id="Q4S866"/>
<evidence type="ECO:0000256" key="11">
    <source>
        <dbReference type="RuleBase" id="RU000687"/>
    </source>
</evidence>
<dbReference type="PANTHER" id="PTHR18945">
    <property type="entry name" value="NEUROTRANSMITTER GATED ION CHANNEL"/>
    <property type="match status" value="1"/>
</dbReference>
<evidence type="ECO:0000313" key="14">
    <source>
        <dbReference type="EMBL" id="CAG03166.1"/>
    </source>
</evidence>
<keyword evidence="8" id="KW-1071">Ligand-gated ion channel</keyword>
<keyword evidence="3" id="KW-0812">Transmembrane</keyword>
<feature type="domain" description="Neurotransmitter-gated ion-channel ligand-binding" evidence="13">
    <location>
        <begin position="8"/>
        <end position="143"/>
    </location>
</feature>
<dbReference type="OrthoDB" id="5975154at2759"/>
<evidence type="ECO:0000256" key="8">
    <source>
        <dbReference type="ARBA" id="ARBA00023286"/>
    </source>
</evidence>
<keyword evidence="7" id="KW-0675">Receptor</keyword>
<feature type="compositionally biased region" description="Basic residues" evidence="12">
    <location>
        <begin position="157"/>
        <end position="167"/>
    </location>
</feature>
<organism evidence="14">
    <name type="scientific">Tetraodon nigroviridis</name>
    <name type="common">Spotted green pufferfish</name>
    <name type="synonym">Chelonodon nigroviridis</name>
    <dbReference type="NCBI Taxonomy" id="99883"/>
    <lineage>
        <taxon>Eukaryota</taxon>
        <taxon>Metazoa</taxon>
        <taxon>Chordata</taxon>
        <taxon>Craniata</taxon>
        <taxon>Vertebrata</taxon>
        <taxon>Euteleostomi</taxon>
        <taxon>Actinopterygii</taxon>
        <taxon>Neopterygii</taxon>
        <taxon>Teleostei</taxon>
        <taxon>Neoteleostei</taxon>
        <taxon>Acanthomorphata</taxon>
        <taxon>Eupercaria</taxon>
        <taxon>Tetraodontiformes</taxon>
        <taxon>Tetradontoidea</taxon>
        <taxon>Tetraodontidae</taxon>
        <taxon>Tetraodon</taxon>
    </lineage>
</organism>
<evidence type="ECO:0000256" key="2">
    <source>
        <dbReference type="ARBA" id="ARBA00022475"/>
    </source>
</evidence>
<dbReference type="InterPro" id="IPR006201">
    <property type="entry name" value="Neur_channel"/>
</dbReference>
<proteinExistence type="inferred from homology"/>
<evidence type="ECO:0000256" key="9">
    <source>
        <dbReference type="ARBA" id="ARBA00023303"/>
    </source>
</evidence>
<dbReference type="GO" id="GO:0022848">
    <property type="term" value="F:acetylcholine-gated monoatomic cation-selective channel activity"/>
    <property type="evidence" value="ECO:0007669"/>
    <property type="project" value="InterPro"/>
</dbReference>
<evidence type="ECO:0000256" key="1">
    <source>
        <dbReference type="ARBA" id="ARBA00022448"/>
    </source>
</evidence>
<sequence length="215" mass="24127">LSSYAKAEDKLLKYLFGNYQKWVRPVDHLNQTIRVKFGLAISQLVDVEWTDMKLRWSPEEYVGITIIRVPSDRIWRPDVVLYDNSDGRFEGTVTKAVVKHDGTITWTAPANYKSACTIDVTFFPFDLQNCSMKFGSWTYDGSQAKPKSGFGFHPLHNHARGERKRSQRGGSRLEVCSPGSGPNVSLGVPLGVHPGICYPLHPSDLQVGQHHCAKP</sequence>
<dbReference type="FunFam" id="2.70.170.10:FF:000028">
    <property type="entry name" value="AcetylCholine Receptor"/>
    <property type="match status" value="1"/>
</dbReference>
<dbReference type="InterPro" id="IPR002394">
    <property type="entry name" value="Nicotinic_acetylcholine_rcpt"/>
</dbReference>
<dbReference type="GO" id="GO:0045211">
    <property type="term" value="C:postsynaptic membrane"/>
    <property type="evidence" value="ECO:0007669"/>
    <property type="project" value="InterPro"/>
</dbReference>
<reference evidence="14" key="2">
    <citation type="submission" date="2004-02" db="EMBL/GenBank/DDBJ databases">
        <authorList>
            <consortium name="Genoscope"/>
            <consortium name="Whitehead Institute Centre for Genome Research"/>
        </authorList>
    </citation>
    <scope>NUCLEOTIDE SEQUENCE</scope>
</reference>
<dbReference type="SUPFAM" id="SSF63712">
    <property type="entry name" value="Nicotinic receptor ligand binding domain-like"/>
    <property type="match status" value="1"/>
</dbReference>
<name>Q4S866_TETNG</name>
<dbReference type="GO" id="GO:0004888">
    <property type="term" value="F:transmembrane signaling receptor activity"/>
    <property type="evidence" value="ECO:0007669"/>
    <property type="project" value="InterPro"/>
</dbReference>
<evidence type="ECO:0000256" key="6">
    <source>
        <dbReference type="ARBA" id="ARBA00023136"/>
    </source>
</evidence>
<evidence type="ECO:0000256" key="5">
    <source>
        <dbReference type="ARBA" id="ARBA00023065"/>
    </source>
</evidence>
<feature type="non-terminal residue" evidence="14">
    <location>
        <position position="1"/>
    </location>
</feature>
<dbReference type="InterPro" id="IPR006202">
    <property type="entry name" value="Neur_chan_lig-bd"/>
</dbReference>
<evidence type="ECO:0000256" key="7">
    <source>
        <dbReference type="ARBA" id="ARBA00023170"/>
    </source>
</evidence>
<keyword evidence="5 11" id="KW-0406">Ion transport</keyword>
<evidence type="ECO:0000256" key="4">
    <source>
        <dbReference type="ARBA" id="ARBA00023018"/>
    </source>
</evidence>
<comment type="caution">
    <text evidence="14">The sequence shown here is derived from an EMBL/GenBank/DDBJ whole genome shotgun (WGS) entry which is preliminary data.</text>
</comment>
<protein>
    <submittedName>
        <fullName evidence="14">(spotted green pufferfish) hypothetical protein</fullName>
    </submittedName>
</protein>
<accession>Q4S866</accession>
<keyword evidence="9 11" id="KW-0407">Ion channel</keyword>
<comment type="similarity">
    <text evidence="11">Belongs to the ligand-gated ion channel (TC 1.A.9) family.</text>
</comment>
<dbReference type="InterPro" id="IPR036734">
    <property type="entry name" value="Neur_chan_lig-bd_sf"/>
</dbReference>
<dbReference type="PRINTS" id="PR00252">
    <property type="entry name" value="NRIONCHANNEL"/>
</dbReference>
<dbReference type="KEGG" id="tng:GSTEN00022485G001"/>
<evidence type="ECO:0000256" key="12">
    <source>
        <dbReference type="SAM" id="MobiDB-lite"/>
    </source>
</evidence>
<dbReference type="PRINTS" id="PR00254">
    <property type="entry name" value="NICOTINICR"/>
</dbReference>
<comment type="subcellular location">
    <subcellularLocation>
        <location evidence="10">Synaptic cell membrane</location>
        <topology evidence="10">Multi-pass membrane protein</topology>
    </subcellularLocation>
</comment>
<dbReference type="InterPro" id="IPR018000">
    <property type="entry name" value="Neurotransmitter_ion_chnl_CS"/>
</dbReference>
<evidence type="ECO:0000256" key="3">
    <source>
        <dbReference type="ARBA" id="ARBA00022692"/>
    </source>
</evidence>
<keyword evidence="4" id="KW-0770">Synapse</keyword>
<dbReference type="Pfam" id="PF02931">
    <property type="entry name" value="Neur_chan_LBD"/>
    <property type="match status" value="1"/>
</dbReference>
<dbReference type="Gene3D" id="2.70.170.10">
    <property type="entry name" value="Neurotransmitter-gated ion-channel ligand-binding domain"/>
    <property type="match status" value="1"/>
</dbReference>
<gene>
    <name evidence="14" type="ORF">GSTENG00022485001</name>
</gene>
<keyword evidence="1 11" id="KW-0813">Transport</keyword>
<reference evidence="14" key="1">
    <citation type="journal article" date="2004" name="Nature">
        <title>Genome duplication in the teleost fish Tetraodon nigroviridis reveals the early vertebrate proto-karyotype.</title>
        <authorList>
            <person name="Jaillon O."/>
            <person name="Aury J.-M."/>
            <person name="Brunet F."/>
            <person name="Petit J.-L."/>
            <person name="Stange-Thomann N."/>
            <person name="Mauceli E."/>
            <person name="Bouneau L."/>
            <person name="Fischer C."/>
            <person name="Ozouf-Costaz C."/>
            <person name="Bernot A."/>
            <person name="Nicaud S."/>
            <person name="Jaffe D."/>
            <person name="Fisher S."/>
            <person name="Lutfalla G."/>
            <person name="Dossat C."/>
            <person name="Segurens B."/>
            <person name="Dasilva C."/>
            <person name="Salanoubat M."/>
            <person name="Levy M."/>
            <person name="Boudet N."/>
            <person name="Castellano S."/>
            <person name="Anthouard V."/>
            <person name="Jubin C."/>
            <person name="Castelli V."/>
            <person name="Katinka M."/>
            <person name="Vacherie B."/>
            <person name="Biemont C."/>
            <person name="Skalli Z."/>
            <person name="Cattolico L."/>
            <person name="Poulain J."/>
            <person name="De Berardinis V."/>
            <person name="Cruaud C."/>
            <person name="Duprat S."/>
            <person name="Brottier P."/>
            <person name="Coutanceau J.-P."/>
            <person name="Gouzy J."/>
            <person name="Parra G."/>
            <person name="Lardier G."/>
            <person name="Chapple C."/>
            <person name="McKernan K.J."/>
            <person name="McEwan P."/>
            <person name="Bosak S."/>
            <person name="Kellis M."/>
            <person name="Volff J.-N."/>
            <person name="Guigo R."/>
            <person name="Zody M.C."/>
            <person name="Mesirov J."/>
            <person name="Lindblad-Toh K."/>
            <person name="Birren B."/>
            <person name="Nusbaum C."/>
            <person name="Kahn D."/>
            <person name="Robinson-Rechavi M."/>
            <person name="Laudet V."/>
            <person name="Schachter V."/>
            <person name="Quetier F."/>
            <person name="Saurin W."/>
            <person name="Scarpelli C."/>
            <person name="Wincker P."/>
            <person name="Lander E.S."/>
            <person name="Weissenbach J."/>
            <person name="Roest Crollius H."/>
        </authorList>
    </citation>
    <scope>NUCLEOTIDE SEQUENCE [LARGE SCALE GENOMIC DNA]</scope>
</reference>